<evidence type="ECO:0000313" key="2">
    <source>
        <dbReference type="Proteomes" id="UP000769157"/>
    </source>
</evidence>
<evidence type="ECO:0008006" key="3">
    <source>
        <dbReference type="Google" id="ProtNLM"/>
    </source>
</evidence>
<organism evidence="1 2">
    <name type="scientific">Ogataea philodendri</name>
    <dbReference type="NCBI Taxonomy" id="1378263"/>
    <lineage>
        <taxon>Eukaryota</taxon>
        <taxon>Fungi</taxon>
        <taxon>Dikarya</taxon>
        <taxon>Ascomycota</taxon>
        <taxon>Saccharomycotina</taxon>
        <taxon>Pichiomycetes</taxon>
        <taxon>Pichiales</taxon>
        <taxon>Pichiaceae</taxon>
        <taxon>Ogataea</taxon>
    </lineage>
</organism>
<dbReference type="EMBL" id="JAEUBE010000295">
    <property type="protein sequence ID" value="KAH3665710.1"/>
    <property type="molecule type" value="Genomic_DNA"/>
</dbReference>
<proteinExistence type="predicted"/>
<evidence type="ECO:0000313" key="1">
    <source>
        <dbReference type="EMBL" id="KAH3665710.1"/>
    </source>
</evidence>
<dbReference type="RefSeq" id="XP_046060914.1">
    <property type="nucleotide sequence ID" value="XM_046204919.1"/>
</dbReference>
<gene>
    <name evidence="1" type="ORF">OGAPHI_003898</name>
</gene>
<dbReference type="AlphaFoldDB" id="A0A9P8P633"/>
<comment type="caution">
    <text evidence="1">The sequence shown here is derived from an EMBL/GenBank/DDBJ whole genome shotgun (WGS) entry which is preliminary data.</text>
</comment>
<dbReference type="InterPro" id="IPR032710">
    <property type="entry name" value="NTF2-like_dom_sf"/>
</dbReference>
<sequence>MSDPTAKLENFLKALLKSLDLQPLSEQSPEMYANTILPQLQTPSRVIINGTPYGSKQVFQQTWATLPSTQHQLLSYDAHLIPTGQPQSIYSILARVRVRFDESGRNRLGDTADLVPVSRPPRPLYSPWFGVSLKLIADEQLNQTFECECISSFNYRITEKPESSVFTL</sequence>
<dbReference type="SUPFAM" id="SSF54427">
    <property type="entry name" value="NTF2-like"/>
    <property type="match status" value="1"/>
</dbReference>
<dbReference type="OrthoDB" id="25408at2759"/>
<protein>
    <recommendedName>
        <fullName evidence="3">mRNA transport regulator MTR2</fullName>
    </recommendedName>
</protein>
<name>A0A9P8P633_9ASCO</name>
<dbReference type="Proteomes" id="UP000769157">
    <property type="component" value="Unassembled WGS sequence"/>
</dbReference>
<reference evidence="1" key="1">
    <citation type="journal article" date="2021" name="Open Biol.">
        <title>Shared evolutionary footprints suggest mitochondrial oxidative damage underlies multiple complex I losses in fungi.</title>
        <authorList>
            <person name="Schikora-Tamarit M.A."/>
            <person name="Marcet-Houben M."/>
            <person name="Nosek J."/>
            <person name="Gabaldon T."/>
        </authorList>
    </citation>
    <scope>NUCLEOTIDE SEQUENCE</scope>
    <source>
        <strain evidence="1">CBS6075</strain>
    </source>
</reference>
<reference evidence="1" key="2">
    <citation type="submission" date="2021-01" db="EMBL/GenBank/DDBJ databases">
        <authorList>
            <person name="Schikora-Tamarit M.A."/>
        </authorList>
    </citation>
    <scope>NUCLEOTIDE SEQUENCE</scope>
    <source>
        <strain evidence="1">CBS6075</strain>
    </source>
</reference>
<dbReference type="InterPro" id="IPR019488">
    <property type="entry name" value="Nucl_pore_RNA_shuttling_Mtr2"/>
</dbReference>
<dbReference type="Pfam" id="PF10429">
    <property type="entry name" value="Mtr2"/>
    <property type="match status" value="1"/>
</dbReference>
<accession>A0A9P8P633</accession>
<keyword evidence="2" id="KW-1185">Reference proteome</keyword>
<dbReference type="GeneID" id="70235863"/>
<dbReference type="Gene3D" id="3.10.450.50">
    <property type="match status" value="1"/>
</dbReference>